<name>A0A0V0SE09_9BILA</name>
<dbReference type="OrthoDB" id="10544807at2759"/>
<dbReference type="AlphaFoldDB" id="A0A0V0SE09"/>
<sequence length="93" mass="10408">MQKAASSRFALLPSLIFITLDSRLSRLAVSLDQHQEEKGIAAQKGKNRNFNNGKKSTAYLIREDDRPTLIGGSFSLVFQITLNSDECLRGFDF</sequence>
<dbReference type="Proteomes" id="UP000054630">
    <property type="component" value="Unassembled WGS sequence"/>
</dbReference>
<proteinExistence type="predicted"/>
<protein>
    <submittedName>
        <fullName evidence="1">Uncharacterized protein</fullName>
    </submittedName>
</protein>
<accession>A0A0V0SE09</accession>
<keyword evidence="2" id="KW-1185">Reference proteome</keyword>
<comment type="caution">
    <text evidence="1">The sequence shown here is derived from an EMBL/GenBank/DDBJ whole genome shotgun (WGS) entry which is preliminary data.</text>
</comment>
<evidence type="ECO:0000313" key="2">
    <source>
        <dbReference type="Proteomes" id="UP000054630"/>
    </source>
</evidence>
<dbReference type="EMBL" id="JYDL01000015">
    <property type="protein sequence ID" value="KRX24923.1"/>
    <property type="molecule type" value="Genomic_DNA"/>
</dbReference>
<organism evidence="1 2">
    <name type="scientific">Trichinella nelsoni</name>
    <dbReference type="NCBI Taxonomy" id="6336"/>
    <lineage>
        <taxon>Eukaryota</taxon>
        <taxon>Metazoa</taxon>
        <taxon>Ecdysozoa</taxon>
        <taxon>Nematoda</taxon>
        <taxon>Enoplea</taxon>
        <taxon>Dorylaimia</taxon>
        <taxon>Trichinellida</taxon>
        <taxon>Trichinellidae</taxon>
        <taxon>Trichinella</taxon>
    </lineage>
</organism>
<reference evidence="1 2" key="1">
    <citation type="submission" date="2015-01" db="EMBL/GenBank/DDBJ databases">
        <title>Evolution of Trichinella species and genotypes.</title>
        <authorList>
            <person name="Korhonen P.K."/>
            <person name="Edoardo P."/>
            <person name="Giuseppe L.R."/>
            <person name="Gasser R.B."/>
        </authorList>
    </citation>
    <scope>NUCLEOTIDE SEQUENCE [LARGE SCALE GENOMIC DNA]</scope>
    <source>
        <strain evidence="1">ISS37</strain>
    </source>
</reference>
<gene>
    <name evidence="1" type="ORF">T07_13179</name>
</gene>
<evidence type="ECO:0000313" key="1">
    <source>
        <dbReference type="EMBL" id="KRX24923.1"/>
    </source>
</evidence>